<dbReference type="RefSeq" id="WP_169526537.1">
    <property type="nucleotide sequence ID" value="NZ_JAAMPU010000101.1"/>
</dbReference>
<evidence type="ECO:0000313" key="3">
    <source>
        <dbReference type="EMBL" id="NMH27535.1"/>
    </source>
</evidence>
<sequence length="172" mass="20365">MRKKSTTSSVLGLTQLEMAMLLNINPSQYSMYESGLRELPVRAEVLLYKIEIGTLLNQQKLKEIQLSVKKQEYAKKRLENWLMDNTKEIYRTERKIAQQQKKKEIAEKLRPMAQYLNNEEKGLVSDDILSIINWKSEWDGFELERLEVRLETLRVERKGMLGNKKKIEENFL</sequence>
<keyword evidence="4" id="KW-1185">Reference proteome</keyword>
<dbReference type="Pfam" id="PF01381">
    <property type="entry name" value="HTH_3"/>
    <property type="match status" value="1"/>
</dbReference>
<dbReference type="InterPro" id="IPR001387">
    <property type="entry name" value="Cro/C1-type_HTH"/>
</dbReference>
<evidence type="ECO:0000259" key="2">
    <source>
        <dbReference type="PROSITE" id="PS50943"/>
    </source>
</evidence>
<evidence type="ECO:0000256" key="1">
    <source>
        <dbReference type="SAM" id="Coils"/>
    </source>
</evidence>
<proteinExistence type="predicted"/>
<comment type="caution">
    <text evidence="3">The sequence shown here is derived from an EMBL/GenBank/DDBJ whole genome shotgun (WGS) entry which is preliminary data.</text>
</comment>
<dbReference type="PROSITE" id="PS50943">
    <property type="entry name" value="HTH_CROC1"/>
    <property type="match status" value="1"/>
</dbReference>
<dbReference type="SUPFAM" id="SSF47413">
    <property type="entry name" value="lambda repressor-like DNA-binding domains"/>
    <property type="match status" value="1"/>
</dbReference>
<dbReference type="EMBL" id="JAAMPU010000101">
    <property type="protein sequence ID" value="NMH27535.1"/>
    <property type="molecule type" value="Genomic_DNA"/>
</dbReference>
<dbReference type="GO" id="GO:0003677">
    <property type="term" value="F:DNA binding"/>
    <property type="evidence" value="ECO:0007669"/>
    <property type="project" value="InterPro"/>
</dbReference>
<dbReference type="Gene3D" id="1.10.260.40">
    <property type="entry name" value="lambda repressor-like DNA-binding domains"/>
    <property type="match status" value="1"/>
</dbReference>
<gene>
    <name evidence="3" type="ORF">G6047_05790</name>
</gene>
<evidence type="ECO:0000313" key="4">
    <source>
        <dbReference type="Proteomes" id="UP000712080"/>
    </source>
</evidence>
<name>A0A972FLQ1_9FLAO</name>
<dbReference type="Proteomes" id="UP000712080">
    <property type="component" value="Unassembled WGS sequence"/>
</dbReference>
<dbReference type="InterPro" id="IPR010982">
    <property type="entry name" value="Lambda_DNA-bd_dom_sf"/>
</dbReference>
<protein>
    <recommendedName>
        <fullName evidence="2">HTH cro/C1-type domain-containing protein</fullName>
    </recommendedName>
</protein>
<feature type="coiled-coil region" evidence="1">
    <location>
        <begin position="143"/>
        <end position="170"/>
    </location>
</feature>
<accession>A0A972FLQ1</accession>
<reference evidence="3" key="1">
    <citation type="submission" date="2020-02" db="EMBL/GenBank/DDBJ databases">
        <title>Flavobacterium sp. genome.</title>
        <authorList>
            <person name="Jung H.S."/>
            <person name="Baek J.H."/>
            <person name="Jeon C.O."/>
        </authorList>
    </citation>
    <scope>NUCLEOTIDE SEQUENCE</scope>
    <source>
        <strain evidence="3">SE-s28</strain>
    </source>
</reference>
<keyword evidence="1" id="KW-0175">Coiled coil</keyword>
<dbReference type="AlphaFoldDB" id="A0A972FLQ1"/>
<feature type="domain" description="HTH cro/C1-type" evidence="2">
    <location>
        <begin position="11"/>
        <end position="38"/>
    </location>
</feature>
<organism evidence="3 4">
    <name type="scientific">Flavobacterium silvaticum</name>
    <dbReference type="NCBI Taxonomy" id="1852020"/>
    <lineage>
        <taxon>Bacteria</taxon>
        <taxon>Pseudomonadati</taxon>
        <taxon>Bacteroidota</taxon>
        <taxon>Flavobacteriia</taxon>
        <taxon>Flavobacteriales</taxon>
        <taxon>Flavobacteriaceae</taxon>
        <taxon>Flavobacterium</taxon>
    </lineage>
</organism>